<evidence type="ECO:0000313" key="3">
    <source>
        <dbReference type="Proteomes" id="UP000317303"/>
    </source>
</evidence>
<accession>A0A660CED6</accession>
<evidence type="ECO:0000313" key="2">
    <source>
        <dbReference type="EMBL" id="TWH19255.1"/>
    </source>
</evidence>
<comment type="caution">
    <text evidence="2">The sequence shown here is derived from an EMBL/GenBank/DDBJ whole genome shotgun (WGS) entry which is preliminary data.</text>
</comment>
<protein>
    <submittedName>
        <fullName evidence="2">Uncharacterized protein</fullName>
    </submittedName>
</protein>
<gene>
    <name evidence="2" type="ORF">JD82_01078</name>
</gene>
<dbReference type="Proteomes" id="UP000317303">
    <property type="component" value="Unassembled WGS sequence"/>
</dbReference>
<organism evidence="2 3">
    <name type="scientific">Prauserella rugosa</name>
    <dbReference type="NCBI Taxonomy" id="43354"/>
    <lineage>
        <taxon>Bacteria</taxon>
        <taxon>Bacillati</taxon>
        <taxon>Actinomycetota</taxon>
        <taxon>Actinomycetes</taxon>
        <taxon>Pseudonocardiales</taxon>
        <taxon>Pseudonocardiaceae</taxon>
        <taxon>Prauserella</taxon>
    </lineage>
</organism>
<dbReference type="AlphaFoldDB" id="A0A660CED6"/>
<name>A0A660CED6_9PSEU</name>
<dbReference type="EMBL" id="VLJV01000001">
    <property type="protein sequence ID" value="TWH19255.1"/>
    <property type="molecule type" value="Genomic_DNA"/>
</dbReference>
<evidence type="ECO:0000256" key="1">
    <source>
        <dbReference type="SAM" id="MobiDB-lite"/>
    </source>
</evidence>
<keyword evidence="3" id="KW-1185">Reference proteome</keyword>
<reference evidence="2 3" key="1">
    <citation type="submission" date="2019-07" db="EMBL/GenBank/DDBJ databases">
        <title>R&amp;d 2014.</title>
        <authorList>
            <person name="Klenk H.-P."/>
        </authorList>
    </citation>
    <scope>NUCLEOTIDE SEQUENCE [LARGE SCALE GENOMIC DNA]</scope>
    <source>
        <strain evidence="2 3">DSM 43194</strain>
    </source>
</reference>
<sequence length="79" mass="8090">MLSAVGVAVGLVVIGFAAVRLGGAVKGVRRAADAMRADVGSRTGMLRARAAAVGVAVRDLRSRNRPQPAPEPVRSALNE</sequence>
<feature type="region of interest" description="Disordered" evidence="1">
    <location>
        <begin position="59"/>
        <end position="79"/>
    </location>
</feature>
<proteinExistence type="predicted"/>